<dbReference type="Pfam" id="PF00359">
    <property type="entry name" value="PTS_EIIA_2"/>
    <property type="match status" value="1"/>
</dbReference>
<evidence type="ECO:0000256" key="1">
    <source>
        <dbReference type="ARBA" id="ARBA00022679"/>
    </source>
</evidence>
<dbReference type="InterPro" id="IPR016152">
    <property type="entry name" value="PTrfase/Anion_transptr"/>
</dbReference>
<dbReference type="SUPFAM" id="SSF52794">
    <property type="entry name" value="PTS system IIB component-like"/>
    <property type="match status" value="1"/>
</dbReference>
<dbReference type="InterPro" id="IPR036634">
    <property type="entry name" value="PRD_sf"/>
</dbReference>
<dbReference type="Pfam" id="PF00874">
    <property type="entry name" value="PRD"/>
    <property type="match status" value="2"/>
</dbReference>
<dbReference type="InterPro" id="IPR050661">
    <property type="entry name" value="BglG_antiterminators"/>
</dbReference>
<accession>A0ABV1DFJ2</accession>
<keyword evidence="1" id="KW-0808">Transferase</keyword>
<evidence type="ECO:0000259" key="8">
    <source>
        <dbReference type="PROSITE" id="PS51372"/>
    </source>
</evidence>
<proteinExistence type="predicted"/>
<dbReference type="SUPFAM" id="SSF63520">
    <property type="entry name" value="PTS-regulatory domain, PRD"/>
    <property type="match status" value="2"/>
</dbReference>
<dbReference type="PANTHER" id="PTHR30185:SF13">
    <property type="entry name" value="LICABCH OPERON REGULATOR-RELATED"/>
    <property type="match status" value="1"/>
</dbReference>
<dbReference type="SUPFAM" id="SSF55804">
    <property type="entry name" value="Phoshotransferase/anion transport protein"/>
    <property type="match status" value="1"/>
</dbReference>
<dbReference type="PANTHER" id="PTHR30185">
    <property type="entry name" value="CRYPTIC BETA-GLUCOSIDE BGL OPERON ANTITERMINATOR"/>
    <property type="match status" value="1"/>
</dbReference>
<feature type="domain" description="PRD" evidence="8">
    <location>
        <begin position="294"/>
        <end position="401"/>
    </location>
</feature>
<feature type="domain" description="PTS EIIB type-2" evidence="7">
    <location>
        <begin position="407"/>
        <end position="497"/>
    </location>
</feature>
<sequence length="643" mass="72399">MLLREMKLLELLAKDDRVYTTVELAKMLHVSTKTIKKDIKNIKEELKTPECHLHSQAGKGVWLTCSDQGNVFIKSLLSDIRPICSDAPENRKYHVLLKLLQAPSYLSMESIADTLYVSKGTVVNDVNEIIPFVEKQGLTMEKKAKYGVRVLGKESRIRIAECAVISKLVRLQGNGLLTKLVPFFEETDLQEIHTILHDMEDDYGFTFADSSYAEMMISLAITVERVRNGNVCCPTEGELNGYRQKNQWSMAGHMARKLEQEFHIVMDEGEQAYITMNLMGAKLQNRPMENKAVISGVRDIQKLDEIMKAAGDVFHEDILGDQLLRNTLYMHLEGMFNRLNHQMHLDNPIKQMVKDELAYEFEIATYIAGLIAEQFGTGLGDDEICDIALYLGASFERRKISDVLVAPTVVIACGTGMGTSLFFEARLKRVFPDITIRRVLPVSRIREVLEQETLDCVISTVPLALDGINVIQVSPVLNDKDIEVLRKALYPGKNEKMASSGNSYPNLWAMLNEKITILNCDCKTAEEVIVLLGQRMIQEKYVDSGFIESVLKREKLAPTSIGGMFAIPHAFEGHVIKQGIGLMTLRKPVIWGEERVQIILMLSVDVNSTSKLRIIFEELADLTKDTAVVRQILAAGRFSNLKL</sequence>
<dbReference type="Gene3D" id="3.40.50.2300">
    <property type="match status" value="1"/>
</dbReference>
<dbReference type="InterPro" id="IPR036388">
    <property type="entry name" value="WH-like_DNA-bd_sf"/>
</dbReference>
<dbReference type="RefSeq" id="WP_008717298.1">
    <property type="nucleotide sequence ID" value="NZ_JAJFEB010000004.1"/>
</dbReference>
<dbReference type="InterPro" id="IPR011608">
    <property type="entry name" value="PRD"/>
</dbReference>
<organism evidence="9 10">
    <name type="scientific">Enterocloster hominis</name>
    <name type="common">ex Hitch et al. 2024</name>
    <dbReference type="NCBI Taxonomy" id="1917870"/>
    <lineage>
        <taxon>Bacteria</taxon>
        <taxon>Bacillati</taxon>
        <taxon>Bacillota</taxon>
        <taxon>Clostridia</taxon>
        <taxon>Lachnospirales</taxon>
        <taxon>Lachnospiraceae</taxon>
        <taxon>Enterocloster</taxon>
    </lineage>
</organism>
<dbReference type="Proteomes" id="UP001454086">
    <property type="component" value="Unassembled WGS sequence"/>
</dbReference>
<keyword evidence="4" id="KW-0010">Activator</keyword>
<evidence type="ECO:0000256" key="2">
    <source>
        <dbReference type="ARBA" id="ARBA00022737"/>
    </source>
</evidence>
<dbReference type="PROSITE" id="PS51372">
    <property type="entry name" value="PRD_2"/>
    <property type="match status" value="2"/>
</dbReference>
<dbReference type="InterPro" id="IPR007737">
    <property type="entry name" value="Mga_HTH"/>
</dbReference>
<dbReference type="InterPro" id="IPR002178">
    <property type="entry name" value="PTS_EIIA_type-2_dom"/>
</dbReference>
<evidence type="ECO:0000256" key="5">
    <source>
        <dbReference type="ARBA" id="ARBA00023163"/>
    </source>
</evidence>
<feature type="domain" description="PTS EIIA type-2" evidence="6">
    <location>
        <begin position="509"/>
        <end position="643"/>
    </location>
</feature>
<evidence type="ECO:0000256" key="4">
    <source>
        <dbReference type="ARBA" id="ARBA00023159"/>
    </source>
</evidence>
<dbReference type="Gene3D" id="1.10.10.10">
    <property type="entry name" value="Winged helix-like DNA-binding domain superfamily/Winged helix DNA-binding domain"/>
    <property type="match status" value="2"/>
</dbReference>
<reference evidence="9 10" key="1">
    <citation type="submission" date="2024-03" db="EMBL/GenBank/DDBJ databases">
        <title>Human intestinal bacterial collection.</title>
        <authorList>
            <person name="Pauvert C."/>
            <person name="Hitch T.C.A."/>
            <person name="Clavel T."/>
        </authorList>
    </citation>
    <scope>NUCLEOTIDE SEQUENCE [LARGE SCALE GENOMIC DNA]</scope>
    <source>
        <strain evidence="9 10">CLA-SR-H021</strain>
    </source>
</reference>
<dbReference type="Pfam" id="PF08279">
    <property type="entry name" value="HTH_11"/>
    <property type="match status" value="1"/>
</dbReference>
<dbReference type="Pfam" id="PF05043">
    <property type="entry name" value="Mga"/>
    <property type="match status" value="1"/>
</dbReference>
<comment type="caution">
    <text evidence="9">The sequence shown here is derived from an EMBL/GenBank/DDBJ whole genome shotgun (WGS) entry which is preliminary data.</text>
</comment>
<dbReference type="PROSITE" id="PS51099">
    <property type="entry name" value="PTS_EIIB_TYPE_2"/>
    <property type="match status" value="1"/>
</dbReference>
<gene>
    <name evidence="9" type="ORF">WMQ36_29695</name>
</gene>
<name>A0ABV1DFJ2_9FIRM</name>
<evidence type="ECO:0000259" key="7">
    <source>
        <dbReference type="PROSITE" id="PS51099"/>
    </source>
</evidence>
<evidence type="ECO:0000313" key="9">
    <source>
        <dbReference type="EMBL" id="MEQ2429143.1"/>
    </source>
</evidence>
<evidence type="ECO:0000259" key="6">
    <source>
        <dbReference type="PROSITE" id="PS51094"/>
    </source>
</evidence>
<dbReference type="EMBL" id="JBBMFM010000282">
    <property type="protein sequence ID" value="MEQ2429143.1"/>
    <property type="molecule type" value="Genomic_DNA"/>
</dbReference>
<dbReference type="PROSITE" id="PS51094">
    <property type="entry name" value="PTS_EIIA_TYPE_2"/>
    <property type="match status" value="1"/>
</dbReference>
<feature type="domain" description="PRD" evidence="8">
    <location>
        <begin position="183"/>
        <end position="288"/>
    </location>
</feature>
<protein>
    <submittedName>
        <fullName evidence="9">BglG family transcription antiterminator</fullName>
    </submittedName>
</protein>
<keyword evidence="3" id="KW-0805">Transcription regulation</keyword>
<dbReference type="InterPro" id="IPR013196">
    <property type="entry name" value="HTH_11"/>
</dbReference>
<keyword evidence="10" id="KW-1185">Reference proteome</keyword>
<dbReference type="InterPro" id="IPR013011">
    <property type="entry name" value="PTS_EIIB_2"/>
</dbReference>
<evidence type="ECO:0000313" key="10">
    <source>
        <dbReference type="Proteomes" id="UP001454086"/>
    </source>
</evidence>
<dbReference type="Gene3D" id="3.40.930.10">
    <property type="entry name" value="Mannitol-specific EII, Chain A"/>
    <property type="match status" value="1"/>
</dbReference>
<dbReference type="CDD" id="cd05568">
    <property type="entry name" value="PTS_IIB_bgl_like"/>
    <property type="match status" value="1"/>
</dbReference>
<keyword evidence="5" id="KW-0804">Transcription</keyword>
<dbReference type="Gene3D" id="1.10.1790.10">
    <property type="entry name" value="PRD domain"/>
    <property type="match status" value="2"/>
</dbReference>
<evidence type="ECO:0000256" key="3">
    <source>
        <dbReference type="ARBA" id="ARBA00023015"/>
    </source>
</evidence>
<keyword evidence="2" id="KW-0677">Repeat</keyword>
<dbReference type="InterPro" id="IPR036095">
    <property type="entry name" value="PTS_EIIB-like_sf"/>
</dbReference>